<name>A0AA40EX17_9PEZI</name>
<dbReference type="Proteomes" id="UP001172155">
    <property type="component" value="Unassembled WGS sequence"/>
</dbReference>
<proteinExistence type="predicted"/>
<evidence type="ECO:0000313" key="3">
    <source>
        <dbReference type="Proteomes" id="UP001172155"/>
    </source>
</evidence>
<reference evidence="2" key="1">
    <citation type="submission" date="2023-06" db="EMBL/GenBank/DDBJ databases">
        <title>Genome-scale phylogeny and comparative genomics of the fungal order Sordariales.</title>
        <authorList>
            <consortium name="Lawrence Berkeley National Laboratory"/>
            <person name="Hensen N."/>
            <person name="Bonometti L."/>
            <person name="Westerberg I."/>
            <person name="Brannstrom I.O."/>
            <person name="Guillou S."/>
            <person name="Cros-Aarteil S."/>
            <person name="Calhoun S."/>
            <person name="Haridas S."/>
            <person name="Kuo A."/>
            <person name="Mondo S."/>
            <person name="Pangilinan J."/>
            <person name="Riley R."/>
            <person name="LaButti K."/>
            <person name="Andreopoulos B."/>
            <person name="Lipzen A."/>
            <person name="Chen C."/>
            <person name="Yanf M."/>
            <person name="Daum C."/>
            <person name="Ng V."/>
            <person name="Clum A."/>
            <person name="Steindorff A."/>
            <person name="Ohm R."/>
            <person name="Martin F."/>
            <person name="Silar P."/>
            <person name="Natvig D."/>
            <person name="Lalanne C."/>
            <person name="Gautier V."/>
            <person name="Ament-velasquez S.L."/>
            <person name="Kruys A."/>
            <person name="Hutchinson M.I."/>
            <person name="Powell A.J."/>
            <person name="Barry K."/>
            <person name="Miller A.N."/>
            <person name="Grigoriev I.V."/>
            <person name="Debuchy R."/>
            <person name="Gladieux P."/>
            <person name="Thoren M.H."/>
            <person name="Johannesson H."/>
        </authorList>
    </citation>
    <scope>NUCLEOTIDE SEQUENCE</scope>
    <source>
        <strain evidence="2">SMH3187-1</strain>
    </source>
</reference>
<evidence type="ECO:0000256" key="1">
    <source>
        <dbReference type="SAM" id="MobiDB-lite"/>
    </source>
</evidence>
<accession>A0AA40EX17</accession>
<dbReference type="EMBL" id="JAUKUD010000004">
    <property type="protein sequence ID" value="KAK0746872.1"/>
    <property type="molecule type" value="Genomic_DNA"/>
</dbReference>
<dbReference type="AlphaFoldDB" id="A0AA40EX17"/>
<keyword evidence="3" id="KW-1185">Reference proteome</keyword>
<comment type="caution">
    <text evidence="2">The sequence shown here is derived from an EMBL/GenBank/DDBJ whole genome shotgun (WGS) entry which is preliminary data.</text>
</comment>
<gene>
    <name evidence="2" type="ORF">B0T18DRAFT_412672</name>
</gene>
<protein>
    <submittedName>
        <fullName evidence="2">Uncharacterized protein</fullName>
    </submittedName>
</protein>
<evidence type="ECO:0000313" key="2">
    <source>
        <dbReference type="EMBL" id="KAK0746872.1"/>
    </source>
</evidence>
<feature type="region of interest" description="Disordered" evidence="1">
    <location>
        <begin position="31"/>
        <end position="51"/>
    </location>
</feature>
<organism evidence="2 3">
    <name type="scientific">Schizothecium vesticola</name>
    <dbReference type="NCBI Taxonomy" id="314040"/>
    <lineage>
        <taxon>Eukaryota</taxon>
        <taxon>Fungi</taxon>
        <taxon>Dikarya</taxon>
        <taxon>Ascomycota</taxon>
        <taxon>Pezizomycotina</taxon>
        <taxon>Sordariomycetes</taxon>
        <taxon>Sordariomycetidae</taxon>
        <taxon>Sordariales</taxon>
        <taxon>Schizotheciaceae</taxon>
        <taxon>Schizothecium</taxon>
    </lineage>
</organism>
<sequence>MYSLWHGAIRTTRPWQSRRNRATPWNVLAGTGMQQRRPPFNPPHTAFEPPHCRLRLPLHHGQMHG</sequence>